<dbReference type="Pfam" id="PF00144">
    <property type="entry name" value="Beta-lactamase"/>
    <property type="match status" value="1"/>
</dbReference>
<dbReference type="PANTHER" id="PTHR46825:SF7">
    <property type="entry name" value="D-ALANYL-D-ALANINE CARBOXYPEPTIDASE"/>
    <property type="match status" value="1"/>
</dbReference>
<dbReference type="SUPFAM" id="SSF56601">
    <property type="entry name" value="beta-lactamase/transpeptidase-like"/>
    <property type="match status" value="1"/>
</dbReference>
<organism evidence="2 3">
    <name type="scientific">Pseudooceanicola algae</name>
    <dbReference type="NCBI Taxonomy" id="1537215"/>
    <lineage>
        <taxon>Bacteria</taxon>
        <taxon>Pseudomonadati</taxon>
        <taxon>Pseudomonadota</taxon>
        <taxon>Alphaproteobacteria</taxon>
        <taxon>Rhodobacterales</taxon>
        <taxon>Paracoccaceae</taxon>
        <taxon>Pseudooceanicola</taxon>
    </lineage>
</organism>
<dbReference type="EC" id="3.4.16.4" evidence="2"/>
<keyword evidence="2" id="KW-0121">Carboxypeptidase</keyword>
<evidence type="ECO:0000313" key="3">
    <source>
        <dbReference type="Proteomes" id="UP000283786"/>
    </source>
</evidence>
<dbReference type="GO" id="GO:0009002">
    <property type="term" value="F:serine-type D-Ala-D-Ala carboxypeptidase activity"/>
    <property type="evidence" value="ECO:0007669"/>
    <property type="project" value="UniProtKB-EC"/>
</dbReference>
<proteinExistence type="predicted"/>
<sequence length="414" mass="43172">MNLFRFPTFLAAALGGAALTFASIAIADTGACIPDPAALMKIPRGPDAPLPDALAARLDAVVRAVLPLAAAPGIIAGVQTPEGRWSAAYGMADPAVGTAMQTGLHTRIGSLTKTFTATLLMKLADNSALSLDDPISAYVEDIPNGEHISLRMLANMTSGLPNYTLTEAFWTDFASDSGRVYAPEDLLSYIATEPPLFEPGTQFDYSNTNTVLLGMVIEQVSGQPIGDTLRAEIIEPLGLGATVWPGRSARMPEPLAHGFTLQGENVSPDAPLDATFWNPSWGWTAGEMISTLDDLMIYGQALASGQGLLREPAQAARLSSIPEHGGYGIGLVCAGGWIGHTGALPGYNTTLYHDANSATTVVVQANSDIPASDCGDMDVLPDNPEGVVCALPATRVFTALSAALGNEFVQSSAD</sequence>
<protein>
    <submittedName>
        <fullName evidence="2">D-alanyl-D-alanine carboxypeptidase</fullName>
        <ecNumber evidence="2">3.4.16.4</ecNumber>
    </submittedName>
</protein>
<dbReference type="InterPro" id="IPR001466">
    <property type="entry name" value="Beta-lactam-related"/>
</dbReference>
<dbReference type="InterPro" id="IPR012338">
    <property type="entry name" value="Beta-lactam/transpept-like"/>
</dbReference>
<dbReference type="PANTHER" id="PTHR46825">
    <property type="entry name" value="D-ALANYL-D-ALANINE-CARBOXYPEPTIDASE/ENDOPEPTIDASE AMPH"/>
    <property type="match status" value="1"/>
</dbReference>
<dbReference type="RefSeq" id="WP_231388473.1">
    <property type="nucleotide sequence ID" value="NZ_CP060436.1"/>
</dbReference>
<evidence type="ECO:0000259" key="1">
    <source>
        <dbReference type="Pfam" id="PF00144"/>
    </source>
</evidence>
<feature type="domain" description="Beta-lactamase-related" evidence="1">
    <location>
        <begin position="69"/>
        <end position="372"/>
    </location>
</feature>
<keyword evidence="2" id="KW-0645">Protease</keyword>
<dbReference type="AlphaFoldDB" id="A0A418SLH3"/>
<dbReference type="InterPro" id="IPR050491">
    <property type="entry name" value="AmpC-like"/>
</dbReference>
<name>A0A418SLH3_9RHOB</name>
<evidence type="ECO:0000313" key="2">
    <source>
        <dbReference type="EMBL" id="QPM90603.1"/>
    </source>
</evidence>
<dbReference type="EMBL" id="CP060436">
    <property type="protein sequence ID" value="QPM90603.1"/>
    <property type="molecule type" value="Genomic_DNA"/>
</dbReference>
<gene>
    <name evidence="2" type="ORF">PSAL_018420</name>
</gene>
<keyword evidence="3" id="KW-1185">Reference proteome</keyword>
<accession>A0A418SLH3</accession>
<dbReference type="Proteomes" id="UP000283786">
    <property type="component" value="Chromosome"/>
</dbReference>
<keyword evidence="2" id="KW-0378">Hydrolase</keyword>
<dbReference type="Gene3D" id="3.40.710.10">
    <property type="entry name" value="DD-peptidase/beta-lactamase superfamily"/>
    <property type="match status" value="1"/>
</dbReference>
<dbReference type="KEGG" id="palw:PSAL_018420"/>
<reference evidence="2 3" key="1">
    <citation type="submission" date="2020-08" db="EMBL/GenBank/DDBJ databases">
        <title>Genome sequence of Rhodobacteraceae bacterium Lw-13e.</title>
        <authorList>
            <person name="Poehlein A."/>
            <person name="Wolter L."/>
            <person name="Daniel R."/>
            <person name="Brinkhoff T."/>
        </authorList>
    </citation>
    <scope>NUCLEOTIDE SEQUENCE [LARGE SCALE GENOMIC DNA]</scope>
    <source>
        <strain evidence="2 3">Lw-13e</strain>
    </source>
</reference>